<dbReference type="KEGG" id="ljn:T285_07120"/>
<dbReference type="AlphaFoldDB" id="A0A7D9N7K8"/>
<proteinExistence type="predicted"/>
<sequence>MVDMNKELLHAGYQLHLVFDETVQDIRKDPDNWIMIIEKNIDQISSLISAYHKIAATITTNTRKNGLPAHLKSASDDTLKVMDGFNDEILTFDNFVDNSDHIKAFTKFFRAVNYTNELLLELKLQSK</sequence>
<dbReference type="RefSeq" id="WP_023599852.1">
    <property type="nucleotide sequence ID" value="NC_022909.1"/>
</dbReference>
<gene>
    <name evidence="1" type="ORF">T285_07120</name>
</gene>
<evidence type="ECO:0000313" key="2">
    <source>
        <dbReference type="Proteomes" id="UP000018522"/>
    </source>
</evidence>
<dbReference type="EMBL" id="CP006811">
    <property type="protein sequence ID" value="AHA97777.1"/>
    <property type="molecule type" value="Genomic_DNA"/>
</dbReference>
<organism evidence="1 2">
    <name type="scientific">Lactobacillus johnsonii N6.2</name>
    <dbReference type="NCBI Taxonomy" id="1408186"/>
    <lineage>
        <taxon>Bacteria</taxon>
        <taxon>Bacillati</taxon>
        <taxon>Bacillota</taxon>
        <taxon>Bacilli</taxon>
        <taxon>Lactobacillales</taxon>
        <taxon>Lactobacillaceae</taxon>
        <taxon>Lactobacillus</taxon>
    </lineage>
</organism>
<accession>A0A7D9N7K8</accession>
<evidence type="ECO:0000313" key="1">
    <source>
        <dbReference type="EMBL" id="AHA97777.1"/>
    </source>
</evidence>
<name>A0A7D9N7K8_LACJH</name>
<dbReference type="Proteomes" id="UP000018522">
    <property type="component" value="Chromosome"/>
</dbReference>
<protein>
    <submittedName>
        <fullName evidence="1">Uncharacterized protein</fullName>
    </submittedName>
</protein>
<reference evidence="1 2" key="1">
    <citation type="journal article" date="2014" name="Genome Announc.">
        <title>Complete Genome Sequences of Lactobacillus johnsonii Strain N6.2 and Lactobacillus reuteri Strain TD1.</title>
        <authorList>
            <person name="Leonard M.T."/>
            <person name="Valladares R.B."/>
            <person name="Ardissone A."/>
            <person name="Gonzalez C.F."/>
            <person name="Lorca G.L."/>
            <person name="Triplett E.W."/>
        </authorList>
    </citation>
    <scope>NUCLEOTIDE SEQUENCE [LARGE SCALE GENOMIC DNA]</scope>
    <source>
        <strain evidence="1 2">N6.2</strain>
    </source>
</reference>